<protein>
    <submittedName>
        <fullName evidence="2">Thiol reductase thioredoxin</fullName>
    </submittedName>
</protein>
<dbReference type="AlphaFoldDB" id="A0A4Q9R9V7"/>
<evidence type="ECO:0000259" key="1">
    <source>
        <dbReference type="Pfam" id="PF00085"/>
    </source>
</evidence>
<dbReference type="OrthoDB" id="215495at2"/>
<accession>A0A4Q9R9V7</accession>
<sequence length="109" mass="11699">MTHNAASAPPTRAQIDALPGATLIEFGAQDCGHCRRAQPLIAAALEQQGDGVRHIQVEDGPGQRLGRTFQVKLWPTLIFFSEGREVARLVRPSATGEIVQALGQMTAAR</sequence>
<dbReference type="Pfam" id="PF00085">
    <property type="entry name" value="Thioredoxin"/>
    <property type="match status" value="1"/>
</dbReference>
<dbReference type="Proteomes" id="UP000293172">
    <property type="component" value="Unassembled WGS sequence"/>
</dbReference>
<evidence type="ECO:0000313" key="4">
    <source>
        <dbReference type="Proteomes" id="UP000291334"/>
    </source>
</evidence>
<evidence type="ECO:0000313" key="2">
    <source>
        <dbReference type="EMBL" id="TBU96970.1"/>
    </source>
</evidence>
<dbReference type="Proteomes" id="UP000291334">
    <property type="component" value="Unassembled WGS sequence"/>
</dbReference>
<gene>
    <name evidence="3" type="ORF">DNK34_23975</name>
    <name evidence="2" type="ORF">DNK44_01945</name>
</gene>
<evidence type="ECO:0000313" key="5">
    <source>
        <dbReference type="Proteomes" id="UP000293172"/>
    </source>
</evidence>
<dbReference type="InterPro" id="IPR036249">
    <property type="entry name" value="Thioredoxin-like_sf"/>
</dbReference>
<comment type="caution">
    <text evidence="2">The sequence shown here is derived from an EMBL/GenBank/DDBJ whole genome shotgun (WGS) entry which is preliminary data.</text>
</comment>
<dbReference type="RefSeq" id="WP_131177841.1">
    <property type="nucleotide sequence ID" value="NZ_QJUL01000002.1"/>
</dbReference>
<feature type="domain" description="Thioredoxin" evidence="1">
    <location>
        <begin position="20"/>
        <end position="102"/>
    </location>
</feature>
<dbReference type="InterPro" id="IPR013766">
    <property type="entry name" value="Thioredoxin_domain"/>
</dbReference>
<dbReference type="EMBL" id="QJUL01000002">
    <property type="protein sequence ID" value="TBU96970.1"/>
    <property type="molecule type" value="Genomic_DNA"/>
</dbReference>
<dbReference type="SUPFAM" id="SSF52833">
    <property type="entry name" value="Thioredoxin-like"/>
    <property type="match status" value="1"/>
</dbReference>
<dbReference type="EMBL" id="QJUM01000043">
    <property type="protein sequence ID" value="TBU99703.1"/>
    <property type="molecule type" value="Genomic_DNA"/>
</dbReference>
<dbReference type="Gene3D" id="3.40.30.10">
    <property type="entry name" value="Glutaredoxin"/>
    <property type="match status" value="1"/>
</dbReference>
<organism evidence="2 5">
    <name type="scientific">Phytopseudomonas dryadis</name>
    <dbReference type="NCBI Taxonomy" id="2487520"/>
    <lineage>
        <taxon>Bacteria</taxon>
        <taxon>Pseudomonadati</taxon>
        <taxon>Pseudomonadota</taxon>
        <taxon>Gammaproteobacteria</taxon>
        <taxon>Pseudomonadales</taxon>
        <taxon>Pseudomonadaceae</taxon>
        <taxon>Phytopseudomonas</taxon>
    </lineage>
</organism>
<reference evidence="4 5" key="1">
    <citation type="submission" date="2018-06" db="EMBL/GenBank/DDBJ databases">
        <title>Three novel Pseudomonas species isolated from symptomatic oak.</title>
        <authorList>
            <person name="Bueno-Gonzalez V."/>
            <person name="Brady C."/>
        </authorList>
    </citation>
    <scope>NUCLEOTIDE SEQUENCE [LARGE SCALE GENOMIC DNA]</scope>
    <source>
        <strain evidence="3 4">P26B</strain>
        <strain evidence="2 5">P6B</strain>
    </source>
</reference>
<dbReference type="CDD" id="cd02947">
    <property type="entry name" value="TRX_family"/>
    <property type="match status" value="1"/>
</dbReference>
<name>A0A4Q9R9V7_9GAMM</name>
<proteinExistence type="predicted"/>
<keyword evidence="4" id="KW-1185">Reference proteome</keyword>
<evidence type="ECO:0000313" key="3">
    <source>
        <dbReference type="EMBL" id="TBU99703.1"/>
    </source>
</evidence>